<dbReference type="EMBL" id="EQ984251">
    <property type="protein sequence ID" value="EEF23904.1"/>
    <property type="molecule type" value="Genomic_DNA"/>
</dbReference>
<dbReference type="Gene3D" id="1.10.357.10">
    <property type="entry name" value="Tetracycline Repressor, domain 2"/>
    <property type="match status" value="1"/>
</dbReference>
<gene>
    <name evidence="5" type="ORF">RCOM_2073230</name>
</gene>
<dbReference type="PANTHER" id="PTHR47506">
    <property type="entry name" value="TRANSCRIPTIONAL REGULATORY PROTEIN"/>
    <property type="match status" value="1"/>
</dbReference>
<feature type="domain" description="HTH tetR-type" evidence="4">
    <location>
        <begin position="6"/>
        <end position="66"/>
    </location>
</feature>
<dbReference type="Proteomes" id="UP000008311">
    <property type="component" value="Unassembled WGS sequence"/>
</dbReference>
<dbReference type="GO" id="GO:0003677">
    <property type="term" value="F:DNA binding"/>
    <property type="evidence" value="ECO:0007669"/>
    <property type="project" value="UniProtKB-KW"/>
</dbReference>
<dbReference type="SUPFAM" id="SSF48498">
    <property type="entry name" value="Tetracyclin repressor-like, C-terminal domain"/>
    <property type="match status" value="1"/>
</dbReference>
<evidence type="ECO:0000313" key="5">
    <source>
        <dbReference type="EMBL" id="EEF23904.1"/>
    </source>
</evidence>
<reference evidence="6" key="1">
    <citation type="journal article" date="2010" name="Nat. Biotechnol.">
        <title>Draft genome sequence of the oilseed species Ricinus communis.</title>
        <authorList>
            <person name="Chan A.P."/>
            <person name="Crabtree J."/>
            <person name="Zhao Q."/>
            <person name="Lorenzi H."/>
            <person name="Orvis J."/>
            <person name="Puiu D."/>
            <person name="Melake-Berhan A."/>
            <person name="Jones K.M."/>
            <person name="Redman J."/>
            <person name="Chen G."/>
            <person name="Cahoon E.B."/>
            <person name="Gedil M."/>
            <person name="Stanke M."/>
            <person name="Haas B.J."/>
            <person name="Wortman J.R."/>
            <person name="Fraser-Liggett C.M."/>
            <person name="Ravel J."/>
            <person name="Rabinowicz P.D."/>
        </authorList>
    </citation>
    <scope>NUCLEOTIDE SEQUENCE [LARGE SCALE GENOMIC DNA]</scope>
    <source>
        <strain evidence="6">cv. Hale</strain>
    </source>
</reference>
<keyword evidence="1" id="KW-0805">Transcription regulation</keyword>
<evidence type="ECO:0000256" key="2">
    <source>
        <dbReference type="ARBA" id="ARBA00023125"/>
    </source>
</evidence>
<sequence>MAGIKQFNEDDALERAMHVFWRQGYGATSMPDLAKATGVQRGSLYHAYGDKQNIFLLAFARYQRHYLEMVRRNMRLDDPEAALRAYFAYVIGSMSEPVPPLDDTPSSRTRGCLTTKIATDETAMDEPVRNALRDMLEGLAAVLEERLSQPDARERLVLSPKDAARLLVTFTRGNVVMERIYHDQQQLQATADSMIQEFAHFVRLIDIQREPFGRAPGLADFRHQRMQLGRAARAQHHVMALAGQLACCGGTASPAGAGNQNNLAMSFRHDASSPGH</sequence>
<proteinExistence type="predicted"/>
<evidence type="ECO:0000313" key="6">
    <source>
        <dbReference type="Proteomes" id="UP000008311"/>
    </source>
</evidence>
<accession>B9TJR0</accession>
<evidence type="ECO:0000256" key="1">
    <source>
        <dbReference type="ARBA" id="ARBA00023015"/>
    </source>
</evidence>
<evidence type="ECO:0000259" key="4">
    <source>
        <dbReference type="PROSITE" id="PS50977"/>
    </source>
</evidence>
<keyword evidence="6" id="KW-1185">Reference proteome</keyword>
<name>B9TJR0_RICCO</name>
<protein>
    <recommendedName>
        <fullName evidence="4">HTH tetR-type domain-containing protein</fullName>
    </recommendedName>
</protein>
<keyword evidence="2" id="KW-0238">DNA-binding</keyword>
<dbReference type="InterPro" id="IPR009057">
    <property type="entry name" value="Homeodomain-like_sf"/>
</dbReference>
<dbReference type="InParanoid" id="B9TJR0"/>
<organism evidence="5 6">
    <name type="scientific">Ricinus communis</name>
    <name type="common">Castor bean</name>
    <dbReference type="NCBI Taxonomy" id="3988"/>
    <lineage>
        <taxon>Eukaryota</taxon>
        <taxon>Viridiplantae</taxon>
        <taxon>Streptophyta</taxon>
        <taxon>Embryophyta</taxon>
        <taxon>Tracheophyta</taxon>
        <taxon>Spermatophyta</taxon>
        <taxon>Magnoliopsida</taxon>
        <taxon>eudicotyledons</taxon>
        <taxon>Gunneridae</taxon>
        <taxon>Pentapetalae</taxon>
        <taxon>rosids</taxon>
        <taxon>fabids</taxon>
        <taxon>Malpighiales</taxon>
        <taxon>Euphorbiaceae</taxon>
        <taxon>Acalyphoideae</taxon>
        <taxon>Acalypheae</taxon>
        <taxon>Ricinus</taxon>
    </lineage>
</organism>
<dbReference type="Pfam" id="PF00440">
    <property type="entry name" value="TetR_N"/>
    <property type="match status" value="1"/>
</dbReference>
<evidence type="ECO:0000256" key="3">
    <source>
        <dbReference type="ARBA" id="ARBA00023163"/>
    </source>
</evidence>
<dbReference type="PROSITE" id="PS50977">
    <property type="entry name" value="HTH_TETR_2"/>
    <property type="match status" value="1"/>
</dbReference>
<dbReference type="SUPFAM" id="SSF46689">
    <property type="entry name" value="Homeodomain-like"/>
    <property type="match status" value="1"/>
</dbReference>
<dbReference type="AlphaFoldDB" id="B9TJR0"/>
<dbReference type="Gene3D" id="1.10.10.60">
    <property type="entry name" value="Homeodomain-like"/>
    <property type="match status" value="1"/>
</dbReference>
<dbReference type="PRINTS" id="PR00455">
    <property type="entry name" value="HTHTETR"/>
</dbReference>
<dbReference type="InterPro" id="IPR036271">
    <property type="entry name" value="Tet_transcr_reg_TetR-rel_C_sf"/>
</dbReference>
<dbReference type="InterPro" id="IPR001647">
    <property type="entry name" value="HTH_TetR"/>
</dbReference>
<keyword evidence="3" id="KW-0804">Transcription</keyword>
<dbReference type="PANTHER" id="PTHR47506:SF1">
    <property type="entry name" value="HTH-TYPE TRANSCRIPTIONAL REGULATOR YJDC"/>
    <property type="match status" value="1"/>
</dbReference>